<dbReference type="PANTHER" id="PTHR13452:SF13">
    <property type="entry name" value="OS02G0672400 PROTEIN"/>
    <property type="match status" value="1"/>
</dbReference>
<dbReference type="EMBL" id="JADXDR010000081">
    <property type="protein sequence ID" value="KAI7840384.1"/>
    <property type="molecule type" value="Genomic_DNA"/>
</dbReference>
<evidence type="ECO:0000313" key="2">
    <source>
        <dbReference type="EMBL" id="KAI7840384.1"/>
    </source>
</evidence>
<dbReference type="GO" id="GO:0003723">
    <property type="term" value="F:RNA binding"/>
    <property type="evidence" value="ECO:0007669"/>
    <property type="project" value="InterPro"/>
</dbReference>
<dbReference type="PANTHER" id="PTHR13452">
    <property type="entry name" value="THUMP DOMAIN CONTAINING PROTEIN 1-RELATED"/>
    <property type="match status" value="1"/>
</dbReference>
<dbReference type="Proteomes" id="UP001205105">
    <property type="component" value="Unassembled WGS sequence"/>
</dbReference>
<proteinExistence type="predicted"/>
<feature type="compositionally biased region" description="Low complexity" evidence="1">
    <location>
        <begin position="300"/>
        <end position="310"/>
    </location>
</feature>
<evidence type="ECO:0000256" key="1">
    <source>
        <dbReference type="SAM" id="MobiDB-lite"/>
    </source>
</evidence>
<comment type="caution">
    <text evidence="2">The sequence shown here is derived from an EMBL/GenBank/DDBJ whole genome shotgun (WGS) entry which is preliminary data.</text>
</comment>
<gene>
    <name evidence="2" type="ORF">COHA_005885</name>
</gene>
<dbReference type="GO" id="GO:0006400">
    <property type="term" value="P:tRNA modification"/>
    <property type="evidence" value="ECO:0007669"/>
    <property type="project" value="InterPro"/>
</dbReference>
<sequence>MATAEEDERLARLRAEAEAEMRRRLPTDGGGRAAKRRKTGGEEAERQAGGRFEYGAVRELATGITGFLLTCQLQRENSARKEAGPLLAHYLERCRGGSEPAAAGSSEQAAAESAQAAAAAAEAPAQEGAAAGSAAADDSSGPKPAALSAVKVPVRGLVALKLAAHPAPSGADGVEGSSQGSAGTLDATSANLVHKMAAALLADIAAGKQARLQHVQRIMPVQTTCKLGAAALQAAGGQLAALVAAAVADDSSSEQQQADGQQESTAAAASAAAAAGGEVASERPLTFGIGLKQREMSGKPAAAAPAAGNGSSAGTGGPAPAAAAPMDRGAIITSLAGGFESALRQQHGTAAAVDLKAPDWVLICEVVPAGGELYAALCALPRALCTLKPKLHVQARSMPAHEKYVADQGEAQSGASSLLSLIGQSKHVTGGFPIFAIKSMLVSFSSATVFGCASYMLLHGPLGPALSFLCGSSFGFVGGCVHRWRTDRTEALEVVRHYPRLLEHHLRLCGEAKHEFDRQSFAQWSVDIKSNPRKQGLAIVAMYAAAPALERIEAEKEEAIVTAYASGATDEGSGSF</sequence>
<feature type="region of interest" description="Disordered" evidence="1">
    <location>
        <begin position="97"/>
        <end position="122"/>
    </location>
</feature>
<feature type="region of interest" description="Disordered" evidence="1">
    <location>
        <begin position="300"/>
        <end position="322"/>
    </location>
</feature>
<reference evidence="2" key="1">
    <citation type="submission" date="2020-11" db="EMBL/GenBank/DDBJ databases">
        <title>Chlorella ohadii genome sequencing and assembly.</title>
        <authorList>
            <person name="Murik O."/>
            <person name="Treves H."/>
            <person name="Kedem I."/>
            <person name="Shotland Y."/>
            <person name="Kaplan A."/>
        </authorList>
    </citation>
    <scope>NUCLEOTIDE SEQUENCE</scope>
    <source>
        <strain evidence="2">1</strain>
    </source>
</reference>
<dbReference type="InterPro" id="IPR040183">
    <property type="entry name" value="THUMPD1-like"/>
</dbReference>
<organism evidence="2 3">
    <name type="scientific">Chlorella ohadii</name>
    <dbReference type="NCBI Taxonomy" id="2649997"/>
    <lineage>
        <taxon>Eukaryota</taxon>
        <taxon>Viridiplantae</taxon>
        <taxon>Chlorophyta</taxon>
        <taxon>core chlorophytes</taxon>
        <taxon>Trebouxiophyceae</taxon>
        <taxon>Chlorellales</taxon>
        <taxon>Chlorellaceae</taxon>
        <taxon>Chlorella clade</taxon>
        <taxon>Chlorella</taxon>
    </lineage>
</organism>
<feature type="compositionally biased region" description="Basic and acidic residues" evidence="1">
    <location>
        <begin position="9"/>
        <end position="26"/>
    </location>
</feature>
<name>A0AAD5DQ44_9CHLO</name>
<evidence type="ECO:0000313" key="3">
    <source>
        <dbReference type="Proteomes" id="UP001205105"/>
    </source>
</evidence>
<protein>
    <submittedName>
        <fullName evidence="2">Uncharacterized protein</fullName>
    </submittedName>
</protein>
<feature type="region of interest" description="Disordered" evidence="1">
    <location>
        <begin position="1"/>
        <end position="47"/>
    </location>
</feature>
<dbReference type="AlphaFoldDB" id="A0AAD5DQ44"/>
<keyword evidence="3" id="KW-1185">Reference proteome</keyword>
<accession>A0AAD5DQ44</accession>